<accession>A0A1R3W3H7</accession>
<dbReference type="STRING" id="233100.SAMN05216526_1626"/>
<dbReference type="GO" id="GO:0003677">
    <property type="term" value="F:DNA binding"/>
    <property type="evidence" value="ECO:0007669"/>
    <property type="project" value="UniProtKB-KW"/>
</dbReference>
<evidence type="ECO:0000259" key="1">
    <source>
        <dbReference type="Pfam" id="PF13280"/>
    </source>
</evidence>
<sequence length="336" mass="38012">MPSSRIHYAVARQWELLKQLPSHGRGTSSWQLMRGLNGLGFKVGKRQIERDLWELTDLFPIECDTESRPYLWRWRDAASIDLPGMSPAEALSLCIVHETVDPLLPRVLLRTLHQRFEKAQAHLEKAIAVGRANGSRKFLSAPPVPHAHIPDIPADIFEEVQEAVLDEVQIELEYLCSESQQIQRRYLHPLGLLQRGPVSFLVAAQDGKHGVHSYALHRIRQVRPLNLPCMYPEGFDLREYAQRTTVEFSGGTLVRLVLRVQPPMQRILAEAPLSADQRLMPNGGDYQLVATVSNTWQLQSWLLAQLDCVEVLSPADLRNTIADKVKNGSERYNGDG</sequence>
<feature type="domain" description="WCX" evidence="2">
    <location>
        <begin position="253"/>
        <end position="326"/>
    </location>
</feature>
<evidence type="ECO:0000313" key="4">
    <source>
        <dbReference type="Proteomes" id="UP000223759"/>
    </source>
</evidence>
<reference evidence="3 4" key="1">
    <citation type="submission" date="2017-01" db="EMBL/GenBank/DDBJ databases">
        <authorList>
            <person name="Mah S.A."/>
            <person name="Swanson W.J."/>
            <person name="Moy G.W."/>
            <person name="Vacquier V.D."/>
        </authorList>
    </citation>
    <scope>NUCLEOTIDE SEQUENCE [LARGE SCALE GENOMIC DNA]</scope>
    <source>
        <strain evidence="3 4">M9</strain>
    </source>
</reference>
<gene>
    <name evidence="3" type="ORF">SAMN05216526_1626</name>
</gene>
<dbReference type="AlphaFoldDB" id="A0A1R3W3H7"/>
<name>A0A1R3W3H7_9GAMM</name>
<protein>
    <submittedName>
        <fullName evidence="3">Predicted DNA-binding transcriptional regulator YafY, contains an HTH and WYL domains</fullName>
    </submittedName>
</protein>
<keyword evidence="3" id="KW-0238">DNA-binding</keyword>
<dbReference type="OrthoDB" id="8595817at2"/>
<feature type="domain" description="WYL" evidence="1">
    <location>
        <begin position="156"/>
        <end position="223"/>
    </location>
</feature>
<dbReference type="Proteomes" id="UP000223759">
    <property type="component" value="Unassembled WGS sequence"/>
</dbReference>
<evidence type="ECO:0000259" key="2">
    <source>
        <dbReference type="Pfam" id="PF25583"/>
    </source>
</evidence>
<dbReference type="InterPro" id="IPR051534">
    <property type="entry name" value="CBASS_pafABC_assoc_protein"/>
</dbReference>
<dbReference type="PROSITE" id="PS52050">
    <property type="entry name" value="WYL"/>
    <property type="match status" value="1"/>
</dbReference>
<keyword evidence="4" id="KW-1185">Reference proteome</keyword>
<dbReference type="Pfam" id="PF25583">
    <property type="entry name" value="WCX"/>
    <property type="match status" value="1"/>
</dbReference>
<proteinExistence type="predicted"/>
<evidence type="ECO:0000313" key="3">
    <source>
        <dbReference type="EMBL" id="SIT72340.1"/>
    </source>
</evidence>
<dbReference type="InterPro" id="IPR057727">
    <property type="entry name" value="WCX_dom"/>
</dbReference>
<dbReference type="PANTHER" id="PTHR34580">
    <property type="match status" value="1"/>
</dbReference>
<dbReference type="EMBL" id="FTPK01000003">
    <property type="protein sequence ID" value="SIT72340.1"/>
    <property type="molecule type" value="Genomic_DNA"/>
</dbReference>
<dbReference type="RefSeq" id="WP_076756040.1">
    <property type="nucleotide sequence ID" value="NZ_CP023018.1"/>
</dbReference>
<dbReference type="Pfam" id="PF13280">
    <property type="entry name" value="WYL"/>
    <property type="match status" value="1"/>
</dbReference>
<dbReference type="PANTHER" id="PTHR34580:SF1">
    <property type="entry name" value="PROTEIN PAFC"/>
    <property type="match status" value="1"/>
</dbReference>
<organism evidence="3 4">
    <name type="scientific">Ectothiorhodosinus mongolicus</name>
    <dbReference type="NCBI Taxonomy" id="233100"/>
    <lineage>
        <taxon>Bacteria</taxon>
        <taxon>Pseudomonadati</taxon>
        <taxon>Pseudomonadota</taxon>
        <taxon>Gammaproteobacteria</taxon>
        <taxon>Chromatiales</taxon>
        <taxon>Ectothiorhodospiraceae</taxon>
        <taxon>Ectothiorhodosinus</taxon>
    </lineage>
</organism>
<dbReference type="InterPro" id="IPR026881">
    <property type="entry name" value="WYL_dom"/>
</dbReference>